<dbReference type="InterPro" id="IPR027417">
    <property type="entry name" value="P-loop_NTPase"/>
</dbReference>
<evidence type="ECO:0000256" key="9">
    <source>
        <dbReference type="ARBA" id="ARBA00022946"/>
    </source>
</evidence>
<dbReference type="GO" id="GO:0016787">
    <property type="term" value="F:hydrolase activity"/>
    <property type="evidence" value="ECO:0007669"/>
    <property type="project" value="UniProtKB-KW"/>
</dbReference>
<feature type="domain" description="Helicase C-terminal" evidence="15">
    <location>
        <begin position="608"/>
        <end position="766"/>
    </location>
</feature>
<evidence type="ECO:0000256" key="4">
    <source>
        <dbReference type="ARBA" id="ARBA00012552"/>
    </source>
</evidence>
<keyword evidence="6" id="KW-0378">Hydrolase</keyword>
<evidence type="ECO:0000256" key="5">
    <source>
        <dbReference type="ARBA" id="ARBA00022741"/>
    </source>
</evidence>
<protein>
    <recommendedName>
        <fullName evidence="4">RNA helicase</fullName>
        <ecNumber evidence="4">3.6.4.13</ecNumber>
    </recommendedName>
</protein>
<dbReference type="InterPro" id="IPR014001">
    <property type="entry name" value="Helicase_ATP-bd"/>
</dbReference>
<dbReference type="CDD" id="cd18805">
    <property type="entry name" value="SF2_C_suv3"/>
    <property type="match status" value="1"/>
</dbReference>
<dbReference type="GO" id="GO:0045025">
    <property type="term" value="C:mitochondrial degradosome"/>
    <property type="evidence" value="ECO:0007669"/>
    <property type="project" value="TreeGrafter"/>
</dbReference>
<evidence type="ECO:0000256" key="2">
    <source>
        <dbReference type="ARBA" id="ARBA00001946"/>
    </source>
</evidence>
<comment type="cofactor">
    <cofactor evidence="1">
        <name>Mn(2+)</name>
        <dbReference type="ChEBI" id="CHEBI:29035"/>
    </cofactor>
</comment>
<evidence type="ECO:0000313" key="16">
    <source>
        <dbReference type="EMBL" id="CAG8598863.1"/>
    </source>
</evidence>
<evidence type="ECO:0000256" key="13">
    <source>
        <dbReference type="SAM" id="Phobius"/>
    </source>
</evidence>
<dbReference type="Gene3D" id="1.20.58.1080">
    <property type="match status" value="1"/>
</dbReference>
<dbReference type="AlphaFoldDB" id="A0A9N9CCX3"/>
<proteinExistence type="predicted"/>
<dbReference type="SMART" id="SM00487">
    <property type="entry name" value="DEXDc"/>
    <property type="match status" value="1"/>
</dbReference>
<dbReference type="Gene3D" id="3.40.50.300">
    <property type="entry name" value="P-loop containing nucleotide triphosphate hydrolases"/>
    <property type="match status" value="2"/>
</dbReference>
<dbReference type="GO" id="GO:0005524">
    <property type="term" value="F:ATP binding"/>
    <property type="evidence" value="ECO:0007669"/>
    <property type="project" value="UniProtKB-KW"/>
</dbReference>
<evidence type="ECO:0000256" key="7">
    <source>
        <dbReference type="ARBA" id="ARBA00022806"/>
    </source>
</evidence>
<evidence type="ECO:0000313" key="17">
    <source>
        <dbReference type="Proteomes" id="UP000789570"/>
    </source>
</evidence>
<dbReference type="PANTHER" id="PTHR12131">
    <property type="entry name" value="ATP-DEPENDENT RNA AND DNA HELICASE"/>
    <property type="match status" value="1"/>
</dbReference>
<evidence type="ECO:0000256" key="11">
    <source>
        <dbReference type="ARBA" id="ARBA00047984"/>
    </source>
</evidence>
<dbReference type="SUPFAM" id="SSF52540">
    <property type="entry name" value="P-loop containing nucleoside triphosphate hydrolases"/>
    <property type="match status" value="1"/>
</dbReference>
<keyword evidence="17" id="KW-1185">Reference proteome</keyword>
<dbReference type="SMART" id="SM00490">
    <property type="entry name" value="HELICc"/>
    <property type="match status" value="1"/>
</dbReference>
<dbReference type="Pfam" id="PF22527">
    <property type="entry name" value="DEXQc_Suv3"/>
    <property type="match status" value="1"/>
</dbReference>
<evidence type="ECO:0000259" key="14">
    <source>
        <dbReference type="PROSITE" id="PS51192"/>
    </source>
</evidence>
<comment type="catalytic activity">
    <reaction evidence="11">
        <text>ATP + H2O = ADP + phosphate + H(+)</text>
        <dbReference type="Rhea" id="RHEA:13065"/>
        <dbReference type="ChEBI" id="CHEBI:15377"/>
        <dbReference type="ChEBI" id="CHEBI:15378"/>
        <dbReference type="ChEBI" id="CHEBI:30616"/>
        <dbReference type="ChEBI" id="CHEBI:43474"/>
        <dbReference type="ChEBI" id="CHEBI:456216"/>
        <dbReference type="EC" id="3.6.4.13"/>
    </reaction>
</comment>
<dbReference type="FunFam" id="3.40.50.300:FF:000269">
    <property type="entry name" value="ATP-dependent RNA helicase SUPV3L1, mitochondrial"/>
    <property type="match status" value="1"/>
</dbReference>
<keyword evidence="13" id="KW-0472">Membrane</keyword>
<gene>
    <name evidence="16" type="ORF">FCALED_LOCUS8488</name>
</gene>
<dbReference type="PANTHER" id="PTHR12131:SF1">
    <property type="entry name" value="ATP-DEPENDENT RNA HELICASE SUPV3L1, MITOCHONDRIAL-RELATED"/>
    <property type="match status" value="1"/>
</dbReference>
<dbReference type="Gene3D" id="1.20.272.40">
    <property type="match status" value="1"/>
</dbReference>
<dbReference type="FunFam" id="3.40.50.300:FF:000957">
    <property type="entry name" value="ATP-dependent RNA helicase SUV3L, mitochondrial"/>
    <property type="match status" value="1"/>
</dbReference>
<dbReference type="OrthoDB" id="6692397at2759"/>
<feature type="compositionally biased region" description="Basic and acidic residues" evidence="12">
    <location>
        <begin position="961"/>
        <end position="983"/>
    </location>
</feature>
<keyword evidence="13" id="KW-1133">Transmembrane helix</keyword>
<reference evidence="16" key="1">
    <citation type="submission" date="2021-06" db="EMBL/GenBank/DDBJ databases">
        <authorList>
            <person name="Kallberg Y."/>
            <person name="Tangrot J."/>
            <person name="Rosling A."/>
        </authorList>
    </citation>
    <scope>NUCLEOTIDE SEQUENCE</scope>
    <source>
        <strain evidence="16">UK204</strain>
    </source>
</reference>
<evidence type="ECO:0000256" key="12">
    <source>
        <dbReference type="SAM" id="MobiDB-lite"/>
    </source>
</evidence>
<dbReference type="InterPro" id="IPR041082">
    <property type="entry name" value="Suv3_C_1"/>
</dbReference>
<dbReference type="EMBL" id="CAJVPQ010002483">
    <property type="protein sequence ID" value="CAG8598863.1"/>
    <property type="molecule type" value="Genomic_DNA"/>
</dbReference>
<dbReference type="Pfam" id="PF12513">
    <property type="entry name" value="SUV3_C"/>
    <property type="match status" value="1"/>
</dbReference>
<keyword evidence="10" id="KW-0496">Mitochondrion</keyword>
<name>A0A9N9CCX3_9GLOM</name>
<dbReference type="Pfam" id="PF18147">
    <property type="entry name" value="Suv3_C_1"/>
    <property type="match status" value="1"/>
</dbReference>
<dbReference type="Proteomes" id="UP000789570">
    <property type="component" value="Unassembled WGS sequence"/>
</dbReference>
<dbReference type="GO" id="GO:0005759">
    <property type="term" value="C:mitochondrial matrix"/>
    <property type="evidence" value="ECO:0007669"/>
    <property type="project" value="UniProtKB-SubCell"/>
</dbReference>
<comment type="caution">
    <text evidence="16">The sequence shown here is derived from an EMBL/GenBank/DDBJ whole genome shotgun (WGS) entry which is preliminary data.</text>
</comment>
<evidence type="ECO:0000256" key="10">
    <source>
        <dbReference type="ARBA" id="ARBA00023128"/>
    </source>
</evidence>
<sequence length="983" mass="113361">MASYQLSIDKLLRLAFVALIILIIYLFANDFNKLNLEKNQEKLIPFPDFPIKKIDAGQGEDIWILTDTNKLYHWSTILHRFLEKQENVIDFAVGKDGTVVCVFSNNEIAVRNLNTNWWYRIDDGKHTHQTISICDYNKILTTNGNNDIIAGIYDASNPENIDTYNWTILSCAFRDDSLWIRGSYQYAYRYINKHKHIPRSEVPFKQIKALTEQRAIGIDYDNRLWEYDRGIWTWIRNDVISASINYDDVFSFQNNHLSPFSTSRILSRHASKSSNNYSPNSPLINLLAPQKHNIINNLSKVIHNTFLEQREHRELRERQSLKGSLLFEEALGLKLNWNKDLLSDLLLRFKTSHEIKKKSLELGLPPHKFKKVIKQFADEVWNNKLQRCKTEDLRAAYDANGKEGVKKALTSVFLEYIPEYLEEQDKEKYHSLKQLSDLSFPAEWHPAARTMQRKIIMHVGPTNSGKTYNALKCLEKAESGIYCGPLRLLAHEIFDRMNSKSIPCNLVTGEERRELKGCDVRLTSSTIEMANLNNQLDVAVIDEIQMISDQQRGWAWTQALLGLQAKEIHLCGEASAVKLVKSVCASLNEDVEVREYRRLSKLVVADESLNGDLGKIQKGDCVVTFSRKAIFGLKNEIEQVTGLRCAVVYGALPPETRAMQAKLFNDPNSGYDVLIASDAVGMGLNLNIRRIIFETVKKFDGKEIRYISIPQIKQIAGRAGRYGFDNPIGEVTALEPQDMRYVQKAMQTPSIELEVAGLQPTMEMVEQFAHQLSGIEQFEKLLEKFEDLARVDGQFFLCNFDSQKIIAKSIEHVDLTIPERFIFATSPINSSDPKLMLVIKKLAKYHSDHIPVSLGSILHLDAKVPRDIQSLSYIESKHRVIMLYLWLSYRFPETFLNIEEALEMKTRCEALIHESLQSLKFSRNRHRITKSDVKKMSKTFNQSQERQLAREHKSKYPKRIRNYEKRTEEKLRKNDDKLQKVTA</sequence>
<feature type="region of interest" description="Disordered" evidence="12">
    <location>
        <begin position="932"/>
        <end position="983"/>
    </location>
</feature>
<keyword evidence="9" id="KW-0809">Transit peptide</keyword>
<dbReference type="InterPro" id="IPR044774">
    <property type="entry name" value="Suv3_DEXQc"/>
</dbReference>
<dbReference type="EC" id="3.6.4.13" evidence="4"/>
<dbReference type="InterPro" id="IPR050699">
    <property type="entry name" value="RNA-DNA_Helicase"/>
</dbReference>
<keyword evidence="7" id="KW-0347">Helicase</keyword>
<dbReference type="GO" id="GO:0003724">
    <property type="term" value="F:RNA helicase activity"/>
    <property type="evidence" value="ECO:0007669"/>
    <property type="project" value="UniProtKB-EC"/>
</dbReference>
<accession>A0A9N9CCX3</accession>
<keyword evidence="5" id="KW-0547">Nucleotide-binding</keyword>
<dbReference type="PROSITE" id="PS51194">
    <property type="entry name" value="HELICASE_CTER"/>
    <property type="match status" value="1"/>
</dbReference>
<dbReference type="InterPro" id="IPR001650">
    <property type="entry name" value="Helicase_C-like"/>
</dbReference>
<dbReference type="CDD" id="cd17913">
    <property type="entry name" value="DEXQc_Suv3"/>
    <property type="match status" value="1"/>
</dbReference>
<feature type="domain" description="Helicase ATP-binding" evidence="14">
    <location>
        <begin position="447"/>
        <end position="594"/>
    </location>
</feature>
<dbReference type="InterPro" id="IPR055206">
    <property type="entry name" value="DEXQc_SUV3"/>
</dbReference>
<dbReference type="PROSITE" id="PS51192">
    <property type="entry name" value="HELICASE_ATP_BIND_1"/>
    <property type="match status" value="1"/>
</dbReference>
<organism evidence="16 17">
    <name type="scientific">Funneliformis caledonium</name>
    <dbReference type="NCBI Taxonomy" id="1117310"/>
    <lineage>
        <taxon>Eukaryota</taxon>
        <taxon>Fungi</taxon>
        <taxon>Fungi incertae sedis</taxon>
        <taxon>Mucoromycota</taxon>
        <taxon>Glomeromycotina</taxon>
        <taxon>Glomeromycetes</taxon>
        <taxon>Glomerales</taxon>
        <taxon>Glomeraceae</taxon>
        <taxon>Funneliformis</taxon>
    </lineage>
</organism>
<feature type="transmembrane region" description="Helical" evidence="13">
    <location>
        <begin position="12"/>
        <end position="28"/>
    </location>
</feature>
<comment type="cofactor">
    <cofactor evidence="2">
        <name>Mg(2+)</name>
        <dbReference type="ChEBI" id="CHEBI:18420"/>
    </cofactor>
</comment>
<evidence type="ECO:0000256" key="3">
    <source>
        <dbReference type="ARBA" id="ARBA00004305"/>
    </source>
</evidence>
<evidence type="ECO:0000259" key="15">
    <source>
        <dbReference type="PROSITE" id="PS51194"/>
    </source>
</evidence>
<keyword evidence="13" id="KW-0812">Transmembrane</keyword>
<comment type="subcellular location">
    <subcellularLocation>
        <location evidence="3">Mitochondrion matrix</location>
    </subcellularLocation>
</comment>
<dbReference type="Pfam" id="PF00271">
    <property type="entry name" value="Helicase_C"/>
    <property type="match status" value="1"/>
</dbReference>
<keyword evidence="8" id="KW-0067">ATP-binding</keyword>
<evidence type="ECO:0000256" key="1">
    <source>
        <dbReference type="ARBA" id="ARBA00001936"/>
    </source>
</evidence>
<evidence type="ECO:0000256" key="8">
    <source>
        <dbReference type="ARBA" id="ARBA00022840"/>
    </source>
</evidence>
<evidence type="ECO:0000256" key="6">
    <source>
        <dbReference type="ARBA" id="ARBA00022801"/>
    </source>
</evidence>
<dbReference type="GO" id="GO:0000965">
    <property type="term" value="P:mitochondrial RNA 3'-end processing"/>
    <property type="evidence" value="ECO:0007669"/>
    <property type="project" value="TreeGrafter"/>
</dbReference>
<dbReference type="InterPro" id="IPR022192">
    <property type="entry name" value="SUV3_C"/>
</dbReference>